<keyword evidence="5" id="KW-1185">Reference proteome</keyword>
<name>A0A178C740_9EURO</name>
<dbReference type="FunFam" id="3.40.50.720:FF:000084">
    <property type="entry name" value="Short-chain dehydrogenase reductase"/>
    <property type="match status" value="1"/>
</dbReference>
<sequence length="271" mass="27883">MALEGKVIAVTGAASGIGLAVTNVVASRGAKLALADMAERPLKDLVEDLKKRGVEAVGTVLNVTSDVDVQDWIASTVKHFGKIDGAANVAGWGGGFVNLEDTDNATWDKIMGVNATGTFYCLRAELKALGRGGSIVNVASLSGIRGRTGLGAYVASKHAVVGLTKTAAREAGVKGIRVNAIAPFFVNIPEFHSFLLIARPTRGPTETPMLDALLKGPTTTTSSSTLNTYSSLPLGRMAQPEEQAQAVAFLLSDDASFITGAVLSVDGGAAA</sequence>
<dbReference type="EMBL" id="LVCJ01000113">
    <property type="protein sequence ID" value="OAL25397.1"/>
    <property type="molecule type" value="Genomic_DNA"/>
</dbReference>
<accession>A0A178C740</accession>
<dbReference type="Gene3D" id="3.40.50.720">
    <property type="entry name" value="NAD(P)-binding Rossmann-like Domain"/>
    <property type="match status" value="1"/>
</dbReference>
<evidence type="ECO:0000313" key="5">
    <source>
        <dbReference type="Proteomes" id="UP000185904"/>
    </source>
</evidence>
<proteinExistence type="inferred from homology"/>
<dbReference type="InterPro" id="IPR036291">
    <property type="entry name" value="NAD(P)-bd_dom_sf"/>
</dbReference>
<dbReference type="GO" id="GO:0016491">
    <property type="term" value="F:oxidoreductase activity"/>
    <property type="evidence" value="ECO:0007669"/>
    <property type="project" value="UniProtKB-KW"/>
</dbReference>
<evidence type="ECO:0000256" key="1">
    <source>
        <dbReference type="ARBA" id="ARBA00006484"/>
    </source>
</evidence>
<comment type="caution">
    <text evidence="4">The sequence shown here is derived from an EMBL/GenBank/DDBJ whole genome shotgun (WGS) entry which is preliminary data.</text>
</comment>
<dbReference type="AlphaFoldDB" id="A0A178C740"/>
<dbReference type="PANTHER" id="PTHR24321">
    <property type="entry name" value="DEHYDROGENASES, SHORT CHAIN"/>
    <property type="match status" value="1"/>
</dbReference>
<keyword evidence="2" id="KW-0521">NADP</keyword>
<comment type="similarity">
    <text evidence="1">Belongs to the short-chain dehydrogenases/reductases (SDR) family.</text>
</comment>
<protein>
    <submittedName>
        <fullName evidence="4">Uncharacterized protein</fullName>
    </submittedName>
</protein>
<evidence type="ECO:0000256" key="3">
    <source>
        <dbReference type="ARBA" id="ARBA00023002"/>
    </source>
</evidence>
<dbReference type="Pfam" id="PF13561">
    <property type="entry name" value="adh_short_C2"/>
    <property type="match status" value="2"/>
</dbReference>
<evidence type="ECO:0000256" key="2">
    <source>
        <dbReference type="ARBA" id="ARBA00022857"/>
    </source>
</evidence>
<keyword evidence="3" id="KW-0560">Oxidoreductase</keyword>
<evidence type="ECO:0000313" key="4">
    <source>
        <dbReference type="EMBL" id="OAL25397.1"/>
    </source>
</evidence>
<dbReference type="OrthoDB" id="1669814at2759"/>
<reference evidence="4 5" key="1">
    <citation type="submission" date="2016-03" db="EMBL/GenBank/DDBJ databases">
        <title>The draft genome sequence of Fonsecaea nubica causative agent of cutaneous subcutaneous infection in human host.</title>
        <authorList>
            <person name="Costa F."/>
            <person name="Sybren D.H."/>
            <person name="Raittz R.T."/>
            <person name="Weiss V.A."/>
            <person name="Leao A.C."/>
            <person name="Gomes R."/>
            <person name="De Souza E.M."/>
            <person name="Pedrosa F.O."/>
            <person name="Steffens M.B."/>
            <person name="Bombassaro A."/>
            <person name="Tadra-Sfeir M.Z."/>
            <person name="Moreno L.F."/>
            <person name="Najafzadeh M.J."/>
            <person name="Felipe M.S."/>
            <person name="Teixeira M."/>
            <person name="Sun J."/>
            <person name="Xi L."/>
            <person name="Castro M.A."/>
            <person name="Vicente V.A."/>
        </authorList>
    </citation>
    <scope>NUCLEOTIDE SEQUENCE [LARGE SCALE GENOMIC DNA]</scope>
    <source>
        <strain evidence="4 5">CBS 269.64</strain>
    </source>
</reference>
<dbReference type="PRINTS" id="PR00081">
    <property type="entry name" value="GDHRDH"/>
</dbReference>
<dbReference type="SUPFAM" id="SSF51735">
    <property type="entry name" value="NAD(P)-binding Rossmann-fold domains"/>
    <property type="match status" value="1"/>
</dbReference>
<gene>
    <name evidence="4" type="ORF">AYO20_10507</name>
</gene>
<dbReference type="RefSeq" id="XP_022495271.1">
    <property type="nucleotide sequence ID" value="XM_022648764.1"/>
</dbReference>
<dbReference type="GeneID" id="34593895"/>
<dbReference type="PROSITE" id="PS00061">
    <property type="entry name" value="ADH_SHORT"/>
    <property type="match status" value="1"/>
</dbReference>
<dbReference type="InterPro" id="IPR020904">
    <property type="entry name" value="Sc_DH/Rdtase_CS"/>
</dbReference>
<dbReference type="PRINTS" id="PR00080">
    <property type="entry name" value="SDRFAMILY"/>
</dbReference>
<dbReference type="Proteomes" id="UP000185904">
    <property type="component" value="Unassembled WGS sequence"/>
</dbReference>
<dbReference type="InterPro" id="IPR002347">
    <property type="entry name" value="SDR_fam"/>
</dbReference>
<dbReference type="PANTHER" id="PTHR24321:SF8">
    <property type="entry name" value="ESTRADIOL 17-BETA-DEHYDROGENASE 8-RELATED"/>
    <property type="match status" value="1"/>
</dbReference>
<organism evidence="4 5">
    <name type="scientific">Fonsecaea nubica</name>
    <dbReference type="NCBI Taxonomy" id="856822"/>
    <lineage>
        <taxon>Eukaryota</taxon>
        <taxon>Fungi</taxon>
        <taxon>Dikarya</taxon>
        <taxon>Ascomycota</taxon>
        <taxon>Pezizomycotina</taxon>
        <taxon>Eurotiomycetes</taxon>
        <taxon>Chaetothyriomycetidae</taxon>
        <taxon>Chaetothyriales</taxon>
        <taxon>Herpotrichiellaceae</taxon>
        <taxon>Fonsecaea</taxon>
    </lineage>
</organism>